<dbReference type="CDD" id="cd04301">
    <property type="entry name" value="NAT_SF"/>
    <property type="match status" value="1"/>
</dbReference>
<comment type="caution">
    <text evidence="3">The sequence shown here is derived from an EMBL/GenBank/DDBJ whole genome shotgun (WGS) entry which is preliminary data.</text>
</comment>
<dbReference type="PANTHER" id="PTHR13947:SF37">
    <property type="entry name" value="LD18367P"/>
    <property type="match status" value="1"/>
</dbReference>
<gene>
    <name evidence="3" type="ORF">FC89_GL001781</name>
</gene>
<dbReference type="GeneID" id="98319640"/>
<dbReference type="EMBL" id="AZGB01000022">
    <property type="protein sequence ID" value="KRM05310.1"/>
    <property type="molecule type" value="Genomic_DNA"/>
</dbReference>
<proteinExistence type="predicted"/>
<dbReference type="PANTHER" id="PTHR13947">
    <property type="entry name" value="GNAT FAMILY N-ACETYLTRANSFERASE"/>
    <property type="match status" value="1"/>
</dbReference>
<dbReference type="AlphaFoldDB" id="A0A0R1VHY7"/>
<dbReference type="SUPFAM" id="SSF55729">
    <property type="entry name" value="Acyl-CoA N-acyltransferases (Nat)"/>
    <property type="match status" value="1"/>
</dbReference>
<dbReference type="GO" id="GO:0008080">
    <property type="term" value="F:N-acetyltransferase activity"/>
    <property type="evidence" value="ECO:0007669"/>
    <property type="project" value="InterPro"/>
</dbReference>
<dbReference type="PROSITE" id="PS51186">
    <property type="entry name" value="GNAT"/>
    <property type="match status" value="1"/>
</dbReference>
<protein>
    <submittedName>
        <fullName evidence="3">Acetyltransferase</fullName>
    </submittedName>
</protein>
<dbReference type="PRINTS" id="PR01754">
    <property type="entry name" value="SACTRNSFRASE"/>
</dbReference>
<keyword evidence="4" id="KW-1185">Reference proteome</keyword>
<feature type="domain" description="N-acetyltransferase" evidence="2">
    <location>
        <begin position="4"/>
        <end position="148"/>
    </location>
</feature>
<reference evidence="3 4" key="1">
    <citation type="journal article" date="2015" name="Genome Announc.">
        <title>Expanding the biotechnology potential of lactobacilli through comparative genomics of 213 strains and associated genera.</title>
        <authorList>
            <person name="Sun Z."/>
            <person name="Harris H.M."/>
            <person name="McCann A."/>
            <person name="Guo C."/>
            <person name="Argimon S."/>
            <person name="Zhang W."/>
            <person name="Yang X."/>
            <person name="Jeffery I.B."/>
            <person name="Cooney J.C."/>
            <person name="Kagawa T.F."/>
            <person name="Liu W."/>
            <person name="Song Y."/>
            <person name="Salvetti E."/>
            <person name="Wrobel A."/>
            <person name="Rasinkangas P."/>
            <person name="Parkhill J."/>
            <person name="Rea M.C."/>
            <person name="O'Sullivan O."/>
            <person name="Ritari J."/>
            <person name="Douillard F.P."/>
            <person name="Paul Ross R."/>
            <person name="Yang R."/>
            <person name="Briner A.E."/>
            <person name="Felis G.E."/>
            <person name="de Vos W.M."/>
            <person name="Barrangou R."/>
            <person name="Klaenhammer T.R."/>
            <person name="Caufield P.W."/>
            <person name="Cui Y."/>
            <person name="Zhang H."/>
            <person name="O'Toole P.W."/>
        </authorList>
    </citation>
    <scope>NUCLEOTIDE SEQUENCE [LARGE SCALE GENOMIC DNA]</scope>
    <source>
        <strain evidence="3 4">DSM 18630</strain>
    </source>
</reference>
<evidence type="ECO:0000259" key="2">
    <source>
        <dbReference type="PROSITE" id="PS51186"/>
    </source>
</evidence>
<evidence type="ECO:0000313" key="3">
    <source>
        <dbReference type="EMBL" id="KRM05310.1"/>
    </source>
</evidence>
<name>A0A0R1VHY7_9LACO</name>
<dbReference type="Proteomes" id="UP000051451">
    <property type="component" value="Unassembled WGS sequence"/>
</dbReference>
<organism evidence="3 4">
    <name type="scientific">Liquorilactobacillus ghanensis DSM 18630</name>
    <dbReference type="NCBI Taxonomy" id="1423750"/>
    <lineage>
        <taxon>Bacteria</taxon>
        <taxon>Bacillati</taxon>
        <taxon>Bacillota</taxon>
        <taxon>Bacilli</taxon>
        <taxon>Lactobacillales</taxon>
        <taxon>Lactobacillaceae</taxon>
        <taxon>Liquorilactobacillus</taxon>
    </lineage>
</organism>
<dbReference type="InterPro" id="IPR000182">
    <property type="entry name" value="GNAT_dom"/>
</dbReference>
<dbReference type="InterPro" id="IPR050769">
    <property type="entry name" value="NAT_camello-type"/>
</dbReference>
<dbReference type="OrthoDB" id="162775at2"/>
<dbReference type="Gene3D" id="3.40.630.30">
    <property type="match status" value="1"/>
</dbReference>
<sequence length="154" mass="17746">MENISISSITSVSDNLFKLLLDADPSKNIVQSYLKRAYKFIAIFKGAPVGIVLLIDTRPETIEIINIAVSKDYRNQGIGGKLLEYSIKWAKSKKYRVIEIGTGSTSFGQLYLYQKYGFRPVSIDRDFFVTHYPHRIIENKLVLKDMVRLQQYLF</sequence>
<dbReference type="InterPro" id="IPR016181">
    <property type="entry name" value="Acyl_CoA_acyltransferase"/>
</dbReference>
<accession>A0A0R1VHY7</accession>
<dbReference type="PATRIC" id="fig|1423750.3.peg.1826"/>
<dbReference type="InterPro" id="IPR008125">
    <property type="entry name" value="Streptothricin_AcTrfase"/>
</dbReference>
<dbReference type="Pfam" id="PF00583">
    <property type="entry name" value="Acetyltransf_1"/>
    <property type="match status" value="1"/>
</dbReference>
<dbReference type="STRING" id="1423750.FC89_GL001781"/>
<evidence type="ECO:0000313" key="4">
    <source>
        <dbReference type="Proteomes" id="UP000051451"/>
    </source>
</evidence>
<keyword evidence="1 3" id="KW-0808">Transferase</keyword>
<evidence type="ECO:0000256" key="1">
    <source>
        <dbReference type="ARBA" id="ARBA00022679"/>
    </source>
</evidence>
<dbReference type="RefSeq" id="WP_157060707.1">
    <property type="nucleotide sequence ID" value="NZ_AZGB01000022.1"/>
</dbReference>